<dbReference type="AlphaFoldDB" id="A0A402A8F9"/>
<keyword evidence="3" id="KW-0547">Nucleotide-binding</keyword>
<dbReference type="SUPFAM" id="SSF90123">
    <property type="entry name" value="ABC transporter transmembrane region"/>
    <property type="match status" value="1"/>
</dbReference>
<evidence type="ECO:0000256" key="6">
    <source>
        <dbReference type="ARBA" id="ARBA00023136"/>
    </source>
</evidence>
<dbReference type="InterPro" id="IPR039421">
    <property type="entry name" value="Type_1_exporter"/>
</dbReference>
<feature type="domain" description="ABC transporter" evidence="8">
    <location>
        <begin position="352"/>
        <end position="584"/>
    </location>
</feature>
<dbReference type="PANTHER" id="PTHR24221">
    <property type="entry name" value="ATP-BINDING CASSETTE SUB-FAMILY B"/>
    <property type="match status" value="1"/>
</dbReference>
<comment type="subcellular location">
    <subcellularLocation>
        <location evidence="1">Cell membrane</location>
        <topology evidence="1">Multi-pass membrane protein</topology>
    </subcellularLocation>
</comment>
<dbReference type="SUPFAM" id="SSF52540">
    <property type="entry name" value="P-loop containing nucleoside triphosphate hydrolases"/>
    <property type="match status" value="1"/>
</dbReference>
<evidence type="ECO:0000256" key="1">
    <source>
        <dbReference type="ARBA" id="ARBA00004651"/>
    </source>
</evidence>
<dbReference type="EMBL" id="BIFR01000002">
    <property type="protein sequence ID" value="GCE15388.1"/>
    <property type="molecule type" value="Genomic_DNA"/>
</dbReference>
<dbReference type="InterPro" id="IPR003439">
    <property type="entry name" value="ABC_transporter-like_ATP-bd"/>
</dbReference>
<reference evidence="11" key="1">
    <citation type="submission" date="2018-12" db="EMBL/GenBank/DDBJ databases">
        <title>Tengunoibacter tsumagoiensis gen. nov., sp. nov., Dictyobacter kobayashii sp. nov., D. alpinus sp. nov., and D. joshuensis sp. nov. and description of Dictyobacteraceae fam. nov. within the order Ktedonobacterales isolated from Tengu-no-mugimeshi.</title>
        <authorList>
            <person name="Wang C.M."/>
            <person name="Zheng Y."/>
            <person name="Sakai Y."/>
            <person name="Toyoda A."/>
            <person name="Minakuchi Y."/>
            <person name="Abe K."/>
            <person name="Yokota A."/>
            <person name="Yabe S."/>
        </authorList>
    </citation>
    <scope>NUCLEOTIDE SEQUENCE [LARGE SCALE GENOMIC DNA]</scope>
    <source>
        <strain evidence="11">Uno3</strain>
    </source>
</reference>
<dbReference type="PANTHER" id="PTHR24221:SF423">
    <property type="entry name" value="ABC TRANSPORTER"/>
    <property type="match status" value="1"/>
</dbReference>
<feature type="transmembrane region" description="Helical" evidence="7">
    <location>
        <begin position="49"/>
        <end position="69"/>
    </location>
</feature>
<dbReference type="RefSeq" id="WP_126582861.1">
    <property type="nucleotide sequence ID" value="NZ_BIFR01000002.1"/>
</dbReference>
<keyword evidence="11" id="KW-1185">Reference proteome</keyword>
<dbReference type="GO" id="GO:0005524">
    <property type="term" value="F:ATP binding"/>
    <property type="evidence" value="ECO:0007669"/>
    <property type="project" value="UniProtKB-KW"/>
</dbReference>
<keyword evidence="6 7" id="KW-0472">Membrane</keyword>
<keyword evidence="2 7" id="KW-0812">Transmembrane</keyword>
<evidence type="ECO:0000256" key="5">
    <source>
        <dbReference type="ARBA" id="ARBA00022989"/>
    </source>
</evidence>
<dbReference type="InterPro" id="IPR036640">
    <property type="entry name" value="ABC1_TM_sf"/>
</dbReference>
<evidence type="ECO:0000313" key="10">
    <source>
        <dbReference type="EMBL" id="GCE15388.1"/>
    </source>
</evidence>
<dbReference type="InterPro" id="IPR011527">
    <property type="entry name" value="ABC1_TM_dom"/>
</dbReference>
<keyword evidence="4" id="KW-0067">ATP-binding</keyword>
<dbReference type="Proteomes" id="UP000287352">
    <property type="component" value="Unassembled WGS sequence"/>
</dbReference>
<evidence type="ECO:0000259" key="8">
    <source>
        <dbReference type="PROSITE" id="PS50893"/>
    </source>
</evidence>
<evidence type="ECO:0000256" key="3">
    <source>
        <dbReference type="ARBA" id="ARBA00022741"/>
    </source>
</evidence>
<proteinExistence type="predicted"/>
<name>A0A402A8F9_9CHLR</name>
<dbReference type="InterPro" id="IPR003593">
    <property type="entry name" value="AAA+_ATPase"/>
</dbReference>
<dbReference type="PROSITE" id="PS50893">
    <property type="entry name" value="ABC_TRANSPORTER_2"/>
    <property type="match status" value="1"/>
</dbReference>
<feature type="transmembrane region" description="Helical" evidence="7">
    <location>
        <begin position="131"/>
        <end position="150"/>
    </location>
</feature>
<dbReference type="GO" id="GO:0005886">
    <property type="term" value="C:plasma membrane"/>
    <property type="evidence" value="ECO:0007669"/>
    <property type="project" value="UniProtKB-SubCell"/>
</dbReference>
<dbReference type="OrthoDB" id="9769115at2"/>
<evidence type="ECO:0000259" key="9">
    <source>
        <dbReference type="PROSITE" id="PS50929"/>
    </source>
</evidence>
<dbReference type="SMART" id="SM00382">
    <property type="entry name" value="AAA"/>
    <property type="match status" value="1"/>
</dbReference>
<evidence type="ECO:0000256" key="2">
    <source>
        <dbReference type="ARBA" id="ARBA00022692"/>
    </source>
</evidence>
<dbReference type="InterPro" id="IPR027417">
    <property type="entry name" value="P-loop_NTPase"/>
</dbReference>
<dbReference type="Pfam" id="PF00005">
    <property type="entry name" value="ABC_tran"/>
    <property type="match status" value="1"/>
</dbReference>
<dbReference type="CDD" id="cd07346">
    <property type="entry name" value="ABC_6TM_exporters"/>
    <property type="match status" value="1"/>
</dbReference>
<dbReference type="CDD" id="cd03228">
    <property type="entry name" value="ABCC_MRP_Like"/>
    <property type="match status" value="1"/>
</dbReference>
<evidence type="ECO:0000313" key="11">
    <source>
        <dbReference type="Proteomes" id="UP000287352"/>
    </source>
</evidence>
<dbReference type="Gene3D" id="1.20.1560.10">
    <property type="entry name" value="ABC transporter type 1, transmembrane domain"/>
    <property type="match status" value="1"/>
</dbReference>
<keyword evidence="5 7" id="KW-1133">Transmembrane helix</keyword>
<evidence type="ECO:0000256" key="7">
    <source>
        <dbReference type="SAM" id="Phobius"/>
    </source>
</evidence>
<dbReference type="PROSITE" id="PS50929">
    <property type="entry name" value="ABC_TM1F"/>
    <property type="match status" value="1"/>
</dbReference>
<dbReference type="Gene3D" id="3.40.50.300">
    <property type="entry name" value="P-loop containing nucleotide triphosphate hydrolases"/>
    <property type="match status" value="1"/>
</dbReference>
<organism evidence="10 11">
    <name type="scientific">Tengunoibacter tsumagoiensis</name>
    <dbReference type="NCBI Taxonomy" id="2014871"/>
    <lineage>
        <taxon>Bacteria</taxon>
        <taxon>Bacillati</taxon>
        <taxon>Chloroflexota</taxon>
        <taxon>Ktedonobacteria</taxon>
        <taxon>Ktedonobacterales</taxon>
        <taxon>Dictyobacteraceae</taxon>
        <taxon>Tengunoibacter</taxon>
    </lineage>
</organism>
<protein>
    <submittedName>
        <fullName evidence="10">HlyB/MsbA family ABC transporter</fullName>
    </submittedName>
</protein>
<dbReference type="GO" id="GO:0140359">
    <property type="term" value="F:ABC-type transporter activity"/>
    <property type="evidence" value="ECO:0007669"/>
    <property type="project" value="InterPro"/>
</dbReference>
<comment type="caution">
    <text evidence="10">The sequence shown here is derived from an EMBL/GenBank/DDBJ whole genome shotgun (WGS) entry which is preliminary data.</text>
</comment>
<feature type="transmembrane region" description="Helical" evidence="7">
    <location>
        <begin position="156"/>
        <end position="176"/>
    </location>
</feature>
<dbReference type="Pfam" id="PF00664">
    <property type="entry name" value="ABC_membrane"/>
    <property type="match status" value="1"/>
</dbReference>
<feature type="transmembrane region" description="Helical" evidence="7">
    <location>
        <begin position="21"/>
        <end position="43"/>
    </location>
</feature>
<evidence type="ECO:0000256" key="4">
    <source>
        <dbReference type="ARBA" id="ARBA00022840"/>
    </source>
</evidence>
<accession>A0A402A8F9</accession>
<sequence length="597" mass="66784">MKLWQLAWRLYRFQTGMYLCLLVIVVGGWVLYIPFCVLPSIFFDTLTGHAPLAMSVWGILALLFAAELIRTIDELGWEFFTTVTHYTTSSLLQRNLFQRILALPGGRALPFSTGEALNRFRDDVNALSQQLASWFSVVGAGIFAMIALVMMVRISLFLTVLVFLPLTLIIIIAKWVRPHIEMNRHRSRQATGDVSGALGEIFNAVLAIKVARAEERVIEHVAELSRERQQTSLKDLLFKTTLDAIFGGTNELGTGLILLLGASALHHETLTVGGFVLFVFYLEWVPGIIGSISNVLPEYRQTCVALERLVTLLQGAPSAMLVAHHPHLFQEPKAVAREETKRRDPQEMLACVEVRDLTYHYPETERGIEHTTFSLPQGSFTVVTGRVGAGKTTLLRVLLGLLPKDAGEICWNGKVVGDAASHFIPPYSAYTPQVPRLFSETLRDNVLLGLAKEDADLADALYAAVMEQDLKTLPDGWETQIGPRGVRLSGGQVQRTAAARMFVRTPDLFIFDDLSSALDVETENLLWERLFARTKGTFLVVSHRHAALRRADHILLLKEGKIEAQGTLKQLLSENEEMRWLWQGEQNALIQRHQNLS</sequence>
<feature type="domain" description="ABC transmembrane type-1" evidence="9">
    <location>
        <begin position="21"/>
        <end position="301"/>
    </location>
</feature>
<gene>
    <name evidence="10" type="ORF">KTT_52470</name>
</gene>
<dbReference type="GO" id="GO:0016887">
    <property type="term" value="F:ATP hydrolysis activity"/>
    <property type="evidence" value="ECO:0007669"/>
    <property type="project" value="InterPro"/>
</dbReference>